<dbReference type="SMART" id="SM00320">
    <property type="entry name" value="WD40"/>
    <property type="match status" value="14"/>
</dbReference>
<feature type="repeat" description="WD" evidence="4">
    <location>
        <begin position="976"/>
        <end position="1017"/>
    </location>
</feature>
<dbReference type="InterPro" id="IPR019775">
    <property type="entry name" value="WD40_repeat_CS"/>
</dbReference>
<dbReference type="HOGENOM" id="CLU_005071_1_0_1"/>
<dbReference type="InterPro" id="IPR027417">
    <property type="entry name" value="P-loop_NTPase"/>
</dbReference>
<dbReference type="PROSITE" id="PS50209">
    <property type="entry name" value="CARD"/>
    <property type="match status" value="1"/>
</dbReference>
<evidence type="ECO:0000256" key="2">
    <source>
        <dbReference type="ARBA" id="ARBA00022703"/>
    </source>
</evidence>
<evidence type="ECO:0000256" key="4">
    <source>
        <dbReference type="PROSITE-ProRule" id="PRU00221"/>
    </source>
</evidence>
<dbReference type="InterPro" id="IPR015943">
    <property type="entry name" value="WD40/YVTN_repeat-like_dom_sf"/>
</dbReference>
<sequence>MLEKHRHLLIKFRQDISRDLLVDDVLPYLQSKLVLDLYDKECIYVEKTSKKKAQRLLDILPTKGFDAFEHFFTILGEKYPQLVGLLRSGVSDETYGDAIDSNVLLEGGVPQRPDIFTNRARDVHKVRTALRSLKEHDGWVILHGMAGCGKTVLAAEALRSPGLLDQLFPGGVFWIRIGSVSQAKLLMQMQNLCVRLDHDHSRAPPRNLEEAKDRLRMLFAHQYPRSLLVLDDLWNAADVKYFDIRCRTLVTTRDASITDSVGGSKVKVRVSEGFSDKEALQILSLWTRTFDLPPEAIKLVNLCNGSPLAISMIGAMLKEHPNRWKYYLNQFQKKKVSKLKTKFAYEYPSLSEAILMGINNLSEEMRTYYIDFALFDDGSKVPAQVLCILWDEELEIVEDLMDELVNKSLARKCVQSQDALGISYSIHNLQLAFLQELSTDKVALHAKIIDRYRDVYGGTGGKFDVMEDDHYIHWNLIRHMLKANMVEDTYTLITSLSWVVSKLKVTGPSDVISDYISVRDSIKAEQELEVLDNFHHFVSTNAHLFVAKMMPDIVQLALQQPSLSQVHTQAMAQASILTKQGKMYIEWCNQRADTLDSRLLITAKVHCGAVYCCKFSSDSSKVVSCGTDNHVKVWDSQSGRQLLSISGHGDVVNCCAFSHDDSRIISCSADQTVKIWDASSGEGVLCFVGHTQEVFSCSFSPDDTKAVSCSADRTVKVWDSKTGVCYHVYMAHTDIVRWCCFSPDGGKVASCSDDNTVRIWEASSGEDLCLLDDHTSSVSFCCFMNQGESVVTVCSNCIKVWSCSSGEQTWVYNSSSTCLSLAFSPDDSIVAMGFSDTTVQLWNSKTFARLGVYKGHKGWAHSVGISKDSSKLVSGSEDETVKIWTIDRDAAKDAAKLRRVFDAHFGEDSLGVAVADSSDRLLIFQGQDGVLTAEGEAMDSKIHSVTFSPRGEAIAVGCESGTISIQDRSCKVLQSFSEHKGAVRRCYFSQDGQLLLSASDDKTAKVFNLQEARVMYTLAGHTNKLRRCMFFNNDTRILTASLDGSLKVWDAKTGNLEFTCCHSSTDYVLTCDVSHDSQRLISASADCFAKVWDASTGELLLSLGRHPDVVRSISFSPDNMICTGCDDGIVRIWDSVSGKEVTSCKKNETWIADCHFTRDGRNIVSVSDNIQWWSKSGQLIQEFFIKGGFAKDVKCSSDFKTFVTVDDTSTLYILNQI</sequence>
<reference evidence="6 7" key="1">
    <citation type="journal article" date="2007" name="Science">
        <title>Sea anemone genome reveals ancestral eumetazoan gene repertoire and genomic organization.</title>
        <authorList>
            <person name="Putnam N.H."/>
            <person name="Srivastava M."/>
            <person name="Hellsten U."/>
            <person name="Dirks B."/>
            <person name="Chapman J."/>
            <person name="Salamov A."/>
            <person name="Terry A."/>
            <person name="Shapiro H."/>
            <person name="Lindquist E."/>
            <person name="Kapitonov V.V."/>
            <person name="Jurka J."/>
            <person name="Genikhovich G."/>
            <person name="Grigoriev I.V."/>
            <person name="Lucas S.M."/>
            <person name="Steele R.E."/>
            <person name="Finnerty J.R."/>
            <person name="Technau U."/>
            <person name="Martindale M.Q."/>
            <person name="Rokhsar D.S."/>
        </authorList>
    </citation>
    <scope>NUCLEOTIDE SEQUENCE [LARGE SCALE GENOMIC DNA]</scope>
    <source>
        <strain evidence="7">CH2 X CH6</strain>
    </source>
</reference>
<dbReference type="Gene3D" id="1.25.40.370">
    <property type="match status" value="1"/>
</dbReference>
<dbReference type="STRING" id="45351.A7RLM8"/>
<feature type="repeat" description="WD" evidence="4">
    <location>
        <begin position="1018"/>
        <end position="1059"/>
    </location>
</feature>
<gene>
    <name evidence="6" type="ORF">NEMVEDRAFT_v1g160179</name>
</gene>
<protein>
    <recommendedName>
        <fullName evidence="5">CARD domain-containing protein</fullName>
    </recommendedName>
</protein>
<dbReference type="Proteomes" id="UP000001593">
    <property type="component" value="Unassembled WGS sequence"/>
</dbReference>
<dbReference type="Gene3D" id="1.10.8.430">
    <property type="entry name" value="Helical domain of apoptotic protease-activating factors"/>
    <property type="match status" value="1"/>
</dbReference>
<dbReference type="eggNOG" id="KOG4658">
    <property type="taxonomic scope" value="Eukaryota"/>
</dbReference>
<dbReference type="Gene3D" id="2.130.10.10">
    <property type="entry name" value="YVTN repeat-like/Quinoprotein amine dehydrogenase"/>
    <property type="match status" value="2"/>
</dbReference>
<dbReference type="PANTHER" id="PTHR22845">
    <property type="entry name" value="APOPTOTIC PROTEASE-ACTIVATING FACTOR 1"/>
    <property type="match status" value="1"/>
</dbReference>
<dbReference type="Gene3D" id="1.10.10.10">
    <property type="entry name" value="Winged helix-like DNA-binding domain superfamily/Winged helix DNA-binding domain"/>
    <property type="match status" value="1"/>
</dbReference>
<dbReference type="OMA" id="GEIRXWW"/>
<dbReference type="InterPro" id="IPR042197">
    <property type="entry name" value="Apaf_helical"/>
</dbReference>
<dbReference type="Gene3D" id="3.40.50.300">
    <property type="entry name" value="P-loop containing nucleotide triphosphate hydrolases"/>
    <property type="match status" value="1"/>
</dbReference>
<feature type="repeat" description="WD" evidence="4">
    <location>
        <begin position="811"/>
        <end position="852"/>
    </location>
</feature>
<dbReference type="SUPFAM" id="SSF50978">
    <property type="entry name" value="WD40 repeat-like"/>
    <property type="match status" value="2"/>
</dbReference>
<feature type="repeat" description="WD" evidence="4">
    <location>
        <begin position="603"/>
        <end position="644"/>
    </location>
</feature>
<dbReference type="InParanoid" id="A7RLM8"/>
<dbReference type="InterPro" id="IPR002182">
    <property type="entry name" value="NB-ARC"/>
</dbReference>
<feature type="repeat" description="WD" evidence="4">
    <location>
        <begin position="1103"/>
        <end position="1143"/>
    </location>
</feature>
<dbReference type="Pfam" id="PF00619">
    <property type="entry name" value="CARD"/>
    <property type="match status" value="1"/>
</dbReference>
<dbReference type="CDD" id="cd00200">
    <property type="entry name" value="WD40"/>
    <property type="match status" value="2"/>
</dbReference>
<feature type="repeat" description="WD" evidence="4">
    <location>
        <begin position="645"/>
        <end position="686"/>
    </location>
</feature>
<dbReference type="PRINTS" id="PR00364">
    <property type="entry name" value="DISEASERSIST"/>
</dbReference>
<evidence type="ECO:0000313" key="7">
    <source>
        <dbReference type="Proteomes" id="UP000001593"/>
    </source>
</evidence>
<dbReference type="InterPro" id="IPR041452">
    <property type="entry name" value="APAF1_C"/>
</dbReference>
<dbReference type="CDD" id="cd01671">
    <property type="entry name" value="CARD"/>
    <property type="match status" value="1"/>
</dbReference>
<dbReference type="GO" id="GO:0043531">
    <property type="term" value="F:ADP binding"/>
    <property type="evidence" value="ECO:0007669"/>
    <property type="project" value="InterPro"/>
</dbReference>
<feature type="repeat" description="WD" evidence="4">
    <location>
        <begin position="1061"/>
        <end position="1102"/>
    </location>
</feature>
<dbReference type="Pfam" id="PF00400">
    <property type="entry name" value="WD40"/>
    <property type="match status" value="11"/>
</dbReference>
<evidence type="ECO:0000256" key="3">
    <source>
        <dbReference type="ARBA" id="ARBA00022737"/>
    </source>
</evidence>
<feature type="repeat" description="WD" evidence="4">
    <location>
        <begin position="687"/>
        <end position="728"/>
    </location>
</feature>
<dbReference type="InterPro" id="IPR011029">
    <property type="entry name" value="DEATH-like_dom_sf"/>
</dbReference>
<dbReference type="PRINTS" id="PR00320">
    <property type="entry name" value="GPROTEINBRPT"/>
</dbReference>
<dbReference type="PhylomeDB" id="A7RLM8"/>
<evidence type="ECO:0000313" key="6">
    <source>
        <dbReference type="EMBL" id="EDO47633.1"/>
    </source>
</evidence>
<proteinExistence type="predicted"/>
<dbReference type="AlphaFoldDB" id="A7RLM8"/>
<dbReference type="PROSITE" id="PS50231">
    <property type="entry name" value="RICIN_B_LECTIN"/>
    <property type="match status" value="1"/>
</dbReference>
<evidence type="ECO:0000256" key="1">
    <source>
        <dbReference type="ARBA" id="ARBA00022574"/>
    </source>
</evidence>
<dbReference type="Gene3D" id="1.10.533.10">
    <property type="entry name" value="Death Domain, Fas"/>
    <property type="match status" value="1"/>
</dbReference>
<organism evidence="6 7">
    <name type="scientific">Nematostella vectensis</name>
    <name type="common">Starlet sea anemone</name>
    <dbReference type="NCBI Taxonomy" id="45351"/>
    <lineage>
        <taxon>Eukaryota</taxon>
        <taxon>Metazoa</taxon>
        <taxon>Cnidaria</taxon>
        <taxon>Anthozoa</taxon>
        <taxon>Hexacorallia</taxon>
        <taxon>Actiniaria</taxon>
        <taxon>Edwardsiidae</taxon>
        <taxon>Nematostella</taxon>
    </lineage>
</organism>
<keyword evidence="3" id="KW-0677">Repeat</keyword>
<name>A7RLM8_NEMVE</name>
<accession>A7RLM8</accession>
<dbReference type="PROSITE" id="PS50294">
    <property type="entry name" value="WD_REPEATS_REGION"/>
    <property type="match status" value="8"/>
</dbReference>
<dbReference type="PROSITE" id="PS00678">
    <property type="entry name" value="WD_REPEATS_1"/>
    <property type="match status" value="6"/>
</dbReference>
<dbReference type="InterPro" id="IPR001680">
    <property type="entry name" value="WD40_rpt"/>
</dbReference>
<dbReference type="Pfam" id="PF21296">
    <property type="entry name" value="WHD_APAF1"/>
    <property type="match status" value="1"/>
</dbReference>
<dbReference type="InterPro" id="IPR020472">
    <property type="entry name" value="WD40_PAC1"/>
</dbReference>
<dbReference type="Pfam" id="PF00931">
    <property type="entry name" value="NB-ARC"/>
    <property type="match status" value="1"/>
</dbReference>
<dbReference type="PANTHER" id="PTHR22845:SF5">
    <property type="entry name" value="APOPTOTIC PROTEASE-ACTIVATING FACTOR 1"/>
    <property type="match status" value="1"/>
</dbReference>
<dbReference type="InterPro" id="IPR036388">
    <property type="entry name" value="WH-like_DNA-bd_sf"/>
</dbReference>
<keyword evidence="1 4" id="KW-0853">WD repeat</keyword>
<dbReference type="eggNOG" id="KOG4155">
    <property type="taxonomic scope" value="Eukaryota"/>
</dbReference>
<feature type="domain" description="CARD" evidence="5">
    <location>
        <begin position="1"/>
        <end position="90"/>
    </location>
</feature>
<dbReference type="InterPro" id="IPR048975">
    <property type="entry name" value="WHD_APAF1"/>
</dbReference>
<dbReference type="EMBL" id="DS469518">
    <property type="protein sequence ID" value="EDO47633.1"/>
    <property type="molecule type" value="Genomic_DNA"/>
</dbReference>
<dbReference type="SUPFAM" id="SSF47986">
    <property type="entry name" value="DEATH domain"/>
    <property type="match status" value="1"/>
</dbReference>
<feature type="repeat" description="WD" evidence="4">
    <location>
        <begin position="853"/>
        <end position="894"/>
    </location>
</feature>
<dbReference type="GO" id="GO:0005829">
    <property type="term" value="C:cytosol"/>
    <property type="evidence" value="ECO:0007669"/>
    <property type="project" value="UniProtKB-ARBA"/>
</dbReference>
<dbReference type="PROSITE" id="PS50082">
    <property type="entry name" value="WD_REPEATS_2"/>
    <property type="match status" value="10"/>
</dbReference>
<dbReference type="Pfam" id="PF17908">
    <property type="entry name" value="APAF1_C"/>
    <property type="match status" value="1"/>
</dbReference>
<evidence type="ECO:0000259" key="5">
    <source>
        <dbReference type="PROSITE" id="PS50209"/>
    </source>
</evidence>
<dbReference type="InterPro" id="IPR001315">
    <property type="entry name" value="CARD"/>
</dbReference>
<dbReference type="InterPro" id="IPR036322">
    <property type="entry name" value="WD40_repeat_dom_sf"/>
</dbReference>
<keyword evidence="7" id="KW-1185">Reference proteome</keyword>
<dbReference type="SUPFAM" id="SSF52540">
    <property type="entry name" value="P-loop containing nucleoside triphosphate hydrolases"/>
    <property type="match status" value="1"/>
</dbReference>
<keyword evidence="2" id="KW-0053">Apoptosis</keyword>
<feature type="repeat" description="WD" evidence="4">
    <location>
        <begin position="729"/>
        <end position="770"/>
    </location>
</feature>
<dbReference type="GO" id="GO:0042981">
    <property type="term" value="P:regulation of apoptotic process"/>
    <property type="evidence" value="ECO:0007669"/>
    <property type="project" value="InterPro"/>
</dbReference>
<dbReference type="GO" id="GO:0006915">
    <property type="term" value="P:apoptotic process"/>
    <property type="evidence" value="ECO:0007669"/>
    <property type="project" value="UniProtKB-KW"/>
</dbReference>